<dbReference type="AlphaFoldDB" id="A0A3N0YI72"/>
<keyword evidence="3" id="KW-1185">Reference proteome</keyword>
<protein>
    <submittedName>
        <fullName evidence="2">Retrotransposon-like protein 1</fullName>
    </submittedName>
</protein>
<name>A0A3N0YI72_ANAGA</name>
<comment type="caution">
    <text evidence="2">The sequence shown here is derived from an EMBL/GenBank/DDBJ whole genome shotgun (WGS) entry which is preliminary data.</text>
</comment>
<accession>A0A3N0YI72</accession>
<evidence type="ECO:0000313" key="3">
    <source>
        <dbReference type="Proteomes" id="UP000281406"/>
    </source>
</evidence>
<dbReference type="Proteomes" id="UP000281406">
    <property type="component" value="Unassembled WGS sequence"/>
</dbReference>
<proteinExistence type="predicted"/>
<organism evidence="2 3">
    <name type="scientific">Anabarilius grahami</name>
    <name type="common">Kanglang fish</name>
    <name type="synonym">Barilius grahami</name>
    <dbReference type="NCBI Taxonomy" id="495550"/>
    <lineage>
        <taxon>Eukaryota</taxon>
        <taxon>Metazoa</taxon>
        <taxon>Chordata</taxon>
        <taxon>Craniata</taxon>
        <taxon>Vertebrata</taxon>
        <taxon>Euteleostomi</taxon>
        <taxon>Actinopterygii</taxon>
        <taxon>Neopterygii</taxon>
        <taxon>Teleostei</taxon>
        <taxon>Ostariophysi</taxon>
        <taxon>Cypriniformes</taxon>
        <taxon>Xenocyprididae</taxon>
        <taxon>Xenocypridinae</taxon>
        <taxon>Xenocypridinae incertae sedis</taxon>
        <taxon>Anabarilius</taxon>
    </lineage>
</organism>
<evidence type="ECO:0000259" key="1">
    <source>
        <dbReference type="Pfam" id="PF16297"/>
    </source>
</evidence>
<gene>
    <name evidence="2" type="ORF">DPX16_4770</name>
</gene>
<evidence type="ECO:0000313" key="2">
    <source>
        <dbReference type="EMBL" id="ROL45956.1"/>
    </source>
</evidence>
<sequence>MARPAPYSGSAEDCSGFLLQCALVLEMQPHLYPNDTSKIAFIISQLQGKALQWVDSLWSQKGPAVQSYDSFVNHFREFSANPSLTPPLVSNFSI</sequence>
<dbReference type="EMBL" id="RJVU01042532">
    <property type="protein sequence ID" value="ROL45956.1"/>
    <property type="molecule type" value="Genomic_DNA"/>
</dbReference>
<dbReference type="InterPro" id="IPR032549">
    <property type="entry name" value="DUF4939"/>
</dbReference>
<dbReference type="Pfam" id="PF16297">
    <property type="entry name" value="DUF4939"/>
    <property type="match status" value="1"/>
</dbReference>
<dbReference type="OrthoDB" id="8955945at2759"/>
<reference evidence="2 3" key="1">
    <citation type="submission" date="2018-10" db="EMBL/GenBank/DDBJ databases">
        <title>Genome assembly for a Yunnan-Guizhou Plateau 3E fish, Anabarilius grahami (Regan), and its evolutionary and genetic applications.</title>
        <authorList>
            <person name="Jiang W."/>
        </authorList>
    </citation>
    <scope>NUCLEOTIDE SEQUENCE [LARGE SCALE GENOMIC DNA]</scope>
    <source>
        <strain evidence="2">AG-KIZ</strain>
        <tissue evidence="2">Muscle</tissue>
    </source>
</reference>
<feature type="domain" description="DUF4939" evidence="1">
    <location>
        <begin position="4"/>
        <end position="77"/>
    </location>
</feature>